<name>A0A366WXB0_9RHOB</name>
<dbReference type="Pfam" id="PF12680">
    <property type="entry name" value="SnoaL_2"/>
    <property type="match status" value="1"/>
</dbReference>
<dbReference type="OrthoDB" id="7707694at2"/>
<dbReference type="SUPFAM" id="SSF54427">
    <property type="entry name" value="NTF2-like"/>
    <property type="match status" value="1"/>
</dbReference>
<reference evidence="2 3" key="1">
    <citation type="submission" date="2018-07" db="EMBL/GenBank/DDBJ databases">
        <title>Modular assembly of carbohydrate-degrading microbial communities in the ocean.</title>
        <authorList>
            <person name="Enke T.N."/>
            <person name="Datta M.S."/>
            <person name="Schwartzman J.A."/>
            <person name="Cermak N."/>
            <person name="Schmitz D.A."/>
            <person name="Barrere J."/>
            <person name="Cordero O.X."/>
        </authorList>
    </citation>
    <scope>NUCLEOTIDE SEQUENCE [LARGE SCALE GENOMIC DNA]</scope>
    <source>
        <strain evidence="2 3">C3M10</strain>
    </source>
</reference>
<dbReference type="Proteomes" id="UP000252706">
    <property type="component" value="Unassembled WGS sequence"/>
</dbReference>
<dbReference type="InterPro" id="IPR037401">
    <property type="entry name" value="SnoaL-like"/>
</dbReference>
<proteinExistence type="predicted"/>
<dbReference type="PANTHER" id="PTHR41252">
    <property type="entry name" value="BLR2505 PROTEIN"/>
    <property type="match status" value="1"/>
</dbReference>
<accession>A0A366WXB0</accession>
<feature type="domain" description="SnoaL-like" evidence="1">
    <location>
        <begin position="11"/>
        <end position="122"/>
    </location>
</feature>
<protein>
    <recommendedName>
        <fullName evidence="1">SnoaL-like domain-containing protein</fullName>
    </recommendedName>
</protein>
<organism evidence="2 3">
    <name type="scientific">Phaeobacter gallaeciensis</name>
    <dbReference type="NCBI Taxonomy" id="60890"/>
    <lineage>
        <taxon>Bacteria</taxon>
        <taxon>Pseudomonadati</taxon>
        <taxon>Pseudomonadota</taxon>
        <taxon>Alphaproteobacteria</taxon>
        <taxon>Rhodobacterales</taxon>
        <taxon>Roseobacteraceae</taxon>
        <taxon>Phaeobacter</taxon>
    </lineage>
</organism>
<dbReference type="Gene3D" id="3.10.450.50">
    <property type="match status" value="1"/>
</dbReference>
<sequence length="137" mass="15462">MESQSNAEKLRQVYARWNESKGTDLSMWDDYATDDLCIRSLGEGQDGIRFSATRNGRAQLRAYLEDLTQAYALEHWTLKETVSDGDGVIALADTGWTHRDSGKTFEAAVAIICRFRDGKVYDYQEFYDTDAFAAVPA</sequence>
<evidence type="ECO:0000313" key="2">
    <source>
        <dbReference type="EMBL" id="RBW53943.1"/>
    </source>
</evidence>
<evidence type="ECO:0000313" key="3">
    <source>
        <dbReference type="Proteomes" id="UP000252706"/>
    </source>
</evidence>
<comment type="caution">
    <text evidence="2">The sequence shown here is derived from an EMBL/GenBank/DDBJ whole genome shotgun (WGS) entry which is preliminary data.</text>
</comment>
<gene>
    <name evidence="2" type="ORF">DS909_12950</name>
</gene>
<dbReference type="PANTHER" id="PTHR41252:SF1">
    <property type="entry name" value="BLR2505 PROTEIN"/>
    <property type="match status" value="1"/>
</dbReference>
<dbReference type="AlphaFoldDB" id="A0A366WXB0"/>
<evidence type="ECO:0000259" key="1">
    <source>
        <dbReference type="Pfam" id="PF12680"/>
    </source>
</evidence>
<dbReference type="RefSeq" id="WP_113823882.1">
    <property type="nucleotide sequence ID" value="NZ_QOCE01000033.1"/>
</dbReference>
<dbReference type="EMBL" id="QOCE01000033">
    <property type="protein sequence ID" value="RBW53943.1"/>
    <property type="molecule type" value="Genomic_DNA"/>
</dbReference>
<dbReference type="InterPro" id="IPR032710">
    <property type="entry name" value="NTF2-like_dom_sf"/>
</dbReference>